<organism evidence="1">
    <name type="scientific">marine sediment metagenome</name>
    <dbReference type="NCBI Taxonomy" id="412755"/>
    <lineage>
        <taxon>unclassified sequences</taxon>
        <taxon>metagenomes</taxon>
        <taxon>ecological metagenomes</taxon>
    </lineage>
</organism>
<name>A0A0F9P0T9_9ZZZZ</name>
<accession>A0A0F9P0T9</accession>
<gene>
    <name evidence="1" type="ORF">LCGC14_0902380</name>
</gene>
<proteinExistence type="predicted"/>
<evidence type="ECO:0000313" key="1">
    <source>
        <dbReference type="EMBL" id="KKN23679.1"/>
    </source>
</evidence>
<comment type="caution">
    <text evidence="1">The sequence shown here is derived from an EMBL/GenBank/DDBJ whole genome shotgun (WGS) entry which is preliminary data.</text>
</comment>
<sequence>MSDFKLFQKYFKEYQQRFGLMGYEIYFKHEPLEGVYASITDGRSMSATVRLNSNPSDEERKGLHRTAKHEAIHLLLLRLCDNARYRYSTSEEIQEATEELVNKLVTLIKT</sequence>
<reference evidence="1" key="1">
    <citation type="journal article" date="2015" name="Nature">
        <title>Complex archaea that bridge the gap between prokaryotes and eukaryotes.</title>
        <authorList>
            <person name="Spang A."/>
            <person name="Saw J.H."/>
            <person name="Jorgensen S.L."/>
            <person name="Zaremba-Niedzwiedzka K."/>
            <person name="Martijn J."/>
            <person name="Lind A.E."/>
            <person name="van Eijk R."/>
            <person name="Schleper C."/>
            <person name="Guy L."/>
            <person name="Ettema T.J."/>
        </authorList>
    </citation>
    <scope>NUCLEOTIDE SEQUENCE</scope>
</reference>
<dbReference type="AlphaFoldDB" id="A0A0F9P0T9"/>
<protein>
    <recommendedName>
        <fullName evidence="2">SprT-like domain-containing protein</fullName>
    </recommendedName>
</protein>
<dbReference type="EMBL" id="LAZR01002948">
    <property type="protein sequence ID" value="KKN23679.1"/>
    <property type="molecule type" value="Genomic_DNA"/>
</dbReference>
<evidence type="ECO:0008006" key="2">
    <source>
        <dbReference type="Google" id="ProtNLM"/>
    </source>
</evidence>